<gene>
    <name evidence="1" type="ORF">LCGC14_2248520</name>
</gene>
<organism evidence="1">
    <name type="scientific">marine sediment metagenome</name>
    <dbReference type="NCBI Taxonomy" id="412755"/>
    <lineage>
        <taxon>unclassified sequences</taxon>
        <taxon>metagenomes</taxon>
        <taxon>ecological metagenomes</taxon>
    </lineage>
</organism>
<proteinExistence type="predicted"/>
<sequence>MRAIQKETHTPGPWNVDTWDWWLVRAAASHRHLATVHVEHNGKNKAKANARLIASAPDLLEALKACDLYVAFHMKGIFDEDAQDETLRKLRAAIAKAEGP</sequence>
<name>A0A0F9FFT9_9ZZZZ</name>
<accession>A0A0F9FFT9</accession>
<comment type="caution">
    <text evidence="1">The sequence shown here is derived from an EMBL/GenBank/DDBJ whole genome shotgun (WGS) entry which is preliminary data.</text>
</comment>
<dbReference type="EMBL" id="LAZR01030602">
    <property type="protein sequence ID" value="KKL56125.1"/>
    <property type="molecule type" value="Genomic_DNA"/>
</dbReference>
<dbReference type="AlphaFoldDB" id="A0A0F9FFT9"/>
<evidence type="ECO:0000313" key="1">
    <source>
        <dbReference type="EMBL" id="KKL56125.1"/>
    </source>
</evidence>
<protein>
    <submittedName>
        <fullName evidence="1">Uncharacterized protein</fullName>
    </submittedName>
</protein>
<reference evidence="1" key="1">
    <citation type="journal article" date="2015" name="Nature">
        <title>Complex archaea that bridge the gap between prokaryotes and eukaryotes.</title>
        <authorList>
            <person name="Spang A."/>
            <person name="Saw J.H."/>
            <person name="Jorgensen S.L."/>
            <person name="Zaremba-Niedzwiedzka K."/>
            <person name="Martijn J."/>
            <person name="Lind A.E."/>
            <person name="van Eijk R."/>
            <person name="Schleper C."/>
            <person name="Guy L."/>
            <person name="Ettema T.J."/>
        </authorList>
    </citation>
    <scope>NUCLEOTIDE SEQUENCE</scope>
</reference>